<dbReference type="InterPro" id="IPR004143">
    <property type="entry name" value="BPL_LPL_catalytic"/>
</dbReference>
<keyword evidence="13" id="KW-1185">Reference proteome</keyword>
<gene>
    <name evidence="6" type="primary">lipB</name>
    <name evidence="12" type="ORF">CUN60_10790</name>
</gene>
<evidence type="ECO:0000313" key="13">
    <source>
        <dbReference type="Proteomes" id="UP000236655"/>
    </source>
</evidence>
<dbReference type="HAMAP" id="MF_00013">
    <property type="entry name" value="LipB"/>
    <property type="match status" value="1"/>
</dbReference>
<dbReference type="EC" id="2.3.1.181" evidence="6 7"/>
<dbReference type="PROSITE" id="PS51733">
    <property type="entry name" value="BPL_LPL_CATALYTIC"/>
    <property type="match status" value="1"/>
</dbReference>
<dbReference type="SUPFAM" id="SSF55681">
    <property type="entry name" value="Class II aaRS and biotin synthetases"/>
    <property type="match status" value="1"/>
</dbReference>
<dbReference type="GO" id="GO:0033819">
    <property type="term" value="F:lipoyl(octanoyl) transferase activity"/>
    <property type="evidence" value="ECO:0007669"/>
    <property type="project" value="UniProtKB-EC"/>
</dbReference>
<evidence type="ECO:0000256" key="8">
    <source>
        <dbReference type="PIRSR" id="PIRSR016262-1"/>
    </source>
</evidence>
<evidence type="ECO:0000313" key="12">
    <source>
        <dbReference type="EMBL" id="AUR52758.1"/>
    </source>
</evidence>
<dbReference type="NCBIfam" id="TIGR00214">
    <property type="entry name" value="lipB"/>
    <property type="match status" value="1"/>
</dbReference>
<dbReference type="PIRSF" id="PIRSF016262">
    <property type="entry name" value="LPLase"/>
    <property type="match status" value="1"/>
</dbReference>
<evidence type="ECO:0000256" key="7">
    <source>
        <dbReference type="PIRNR" id="PIRNR016262"/>
    </source>
</evidence>
<keyword evidence="2 6" id="KW-0963">Cytoplasm</keyword>
<dbReference type="Gene3D" id="3.30.930.10">
    <property type="entry name" value="Bira Bifunctional Protein, Domain 2"/>
    <property type="match status" value="1"/>
</dbReference>
<dbReference type="FunFam" id="3.30.930.10:FF:000020">
    <property type="entry name" value="Octanoyltransferase"/>
    <property type="match status" value="1"/>
</dbReference>
<dbReference type="KEGG" id="nba:CUN60_10790"/>
<sequence length="212" mass="24016">MNKTAIIRNIGKIDYLECWQAMKDFTEARGESTSDEFWLVEHDPVFTLGLAGKEEHILVKNHGIPIVRTDRGGQVTYHGPGQIVIYLMVDLKRAQLSIRDFVTTIENAVIDYLATNFNIAAYGDRAAPGVYVNQKKIASLGLKIRKGCSYHGLSFNFSMNKLHFSYINPCGYSGLEVVNLSELSNVNYFDDFMKHSQLIAETINKHIYMDKI</sequence>
<dbReference type="InterPro" id="IPR000544">
    <property type="entry name" value="Octanoyltransferase"/>
</dbReference>
<dbReference type="Proteomes" id="UP000236655">
    <property type="component" value="Chromosome"/>
</dbReference>
<dbReference type="OrthoDB" id="9787061at2"/>
<proteinExistence type="inferred from homology"/>
<evidence type="ECO:0000259" key="11">
    <source>
        <dbReference type="PROSITE" id="PS51733"/>
    </source>
</evidence>
<dbReference type="AlphaFoldDB" id="A0A2I7N8H7"/>
<dbReference type="InterPro" id="IPR020605">
    <property type="entry name" value="Octanoyltransferase_CS"/>
</dbReference>
<dbReference type="GO" id="GO:0009249">
    <property type="term" value="P:protein lipoylation"/>
    <property type="evidence" value="ECO:0007669"/>
    <property type="project" value="InterPro"/>
</dbReference>
<dbReference type="PANTHER" id="PTHR10993">
    <property type="entry name" value="OCTANOYLTRANSFERASE"/>
    <property type="match status" value="1"/>
</dbReference>
<evidence type="ECO:0000256" key="9">
    <source>
        <dbReference type="PIRSR" id="PIRSR016262-2"/>
    </source>
</evidence>
<dbReference type="CDD" id="cd16444">
    <property type="entry name" value="LipB"/>
    <property type="match status" value="1"/>
</dbReference>
<feature type="domain" description="BPL/LPL catalytic" evidence="11">
    <location>
        <begin position="31"/>
        <end position="212"/>
    </location>
</feature>
<dbReference type="PANTHER" id="PTHR10993:SF7">
    <property type="entry name" value="LIPOYLTRANSFERASE 2, MITOCHONDRIAL-RELATED"/>
    <property type="match status" value="1"/>
</dbReference>
<keyword evidence="4 6" id="KW-0012">Acyltransferase</keyword>
<evidence type="ECO:0000256" key="10">
    <source>
        <dbReference type="PIRSR" id="PIRSR016262-3"/>
    </source>
</evidence>
<feature type="binding site" evidence="6 9">
    <location>
        <begin position="152"/>
        <end position="154"/>
    </location>
    <ligand>
        <name>substrate</name>
    </ligand>
</feature>
<evidence type="ECO:0000256" key="3">
    <source>
        <dbReference type="ARBA" id="ARBA00022679"/>
    </source>
</evidence>
<evidence type="ECO:0000256" key="6">
    <source>
        <dbReference type="HAMAP-Rule" id="MF_00013"/>
    </source>
</evidence>
<comment type="function">
    <text evidence="5 6 7">Catalyzes the transfer of endogenously produced octanoic acid from octanoyl-acyl-carrier-protein onto the lipoyl domains of lipoate-dependent enzymes. Lipoyl-ACP can also act as a substrate although octanoyl-ACP is likely to be the physiological substrate.</text>
</comment>
<dbReference type="InterPro" id="IPR045864">
    <property type="entry name" value="aa-tRNA-synth_II/BPL/LPL"/>
</dbReference>
<dbReference type="PROSITE" id="PS01313">
    <property type="entry name" value="LIPB"/>
    <property type="match status" value="1"/>
</dbReference>
<comment type="catalytic activity">
    <reaction evidence="6 7">
        <text>octanoyl-[ACP] + L-lysyl-[protein] = N(6)-octanoyl-L-lysyl-[protein] + holo-[ACP] + H(+)</text>
        <dbReference type="Rhea" id="RHEA:17665"/>
        <dbReference type="Rhea" id="RHEA-COMP:9636"/>
        <dbReference type="Rhea" id="RHEA-COMP:9685"/>
        <dbReference type="Rhea" id="RHEA-COMP:9752"/>
        <dbReference type="Rhea" id="RHEA-COMP:9928"/>
        <dbReference type="ChEBI" id="CHEBI:15378"/>
        <dbReference type="ChEBI" id="CHEBI:29969"/>
        <dbReference type="ChEBI" id="CHEBI:64479"/>
        <dbReference type="ChEBI" id="CHEBI:78463"/>
        <dbReference type="ChEBI" id="CHEBI:78809"/>
        <dbReference type="EC" id="2.3.1.181"/>
    </reaction>
</comment>
<feature type="active site" description="Acyl-thioester intermediate" evidence="6 8">
    <location>
        <position position="170"/>
    </location>
</feature>
<reference evidence="13" key="1">
    <citation type="submission" date="2017-11" db="EMBL/GenBank/DDBJ databases">
        <authorList>
            <person name="Chan K.G."/>
            <person name="Lee L.S."/>
        </authorList>
    </citation>
    <scope>NUCLEOTIDE SEQUENCE [LARGE SCALE GENOMIC DNA]</scope>
    <source>
        <strain evidence="13">DSM 100970</strain>
    </source>
</reference>
<evidence type="ECO:0000256" key="1">
    <source>
        <dbReference type="ARBA" id="ARBA00004821"/>
    </source>
</evidence>
<feature type="binding site" evidence="6 9">
    <location>
        <begin position="71"/>
        <end position="78"/>
    </location>
    <ligand>
        <name>substrate</name>
    </ligand>
</feature>
<feature type="site" description="Lowers pKa of active site Cys" evidence="6 10">
    <location>
        <position position="136"/>
    </location>
</feature>
<comment type="subcellular location">
    <subcellularLocation>
        <location evidence="6">Cytoplasm</location>
    </subcellularLocation>
</comment>
<comment type="miscellaneous">
    <text evidence="6">In the reaction, the free carboxyl group of octanoic acid is attached via an amide linkage to the epsilon-amino group of a specific lysine residue of lipoyl domains of lipoate-dependent enzymes.</text>
</comment>
<protein>
    <recommendedName>
        <fullName evidence="6 7">Octanoyltransferase</fullName>
        <ecNumber evidence="6 7">2.3.1.181</ecNumber>
    </recommendedName>
    <alternativeName>
        <fullName evidence="6">Lipoate-protein ligase B</fullName>
    </alternativeName>
    <alternativeName>
        <fullName evidence="6">Lipoyl/octanoyl transferase</fullName>
    </alternativeName>
    <alternativeName>
        <fullName evidence="6">Octanoyl-[acyl-carrier-protein]-protein N-octanoyltransferase</fullName>
    </alternativeName>
</protein>
<comment type="similarity">
    <text evidence="6 7">Belongs to the LipB family.</text>
</comment>
<evidence type="ECO:0000256" key="5">
    <source>
        <dbReference type="ARBA" id="ARBA00024732"/>
    </source>
</evidence>
<feature type="binding site" evidence="6 9">
    <location>
        <begin position="139"/>
        <end position="141"/>
    </location>
    <ligand>
        <name>substrate</name>
    </ligand>
</feature>
<dbReference type="GO" id="GO:0005737">
    <property type="term" value="C:cytoplasm"/>
    <property type="evidence" value="ECO:0007669"/>
    <property type="project" value="UniProtKB-SubCell"/>
</dbReference>
<dbReference type="NCBIfam" id="NF010922">
    <property type="entry name" value="PRK14342.1"/>
    <property type="match status" value="1"/>
</dbReference>
<dbReference type="UniPathway" id="UPA00538">
    <property type="reaction ID" value="UER00592"/>
</dbReference>
<dbReference type="RefSeq" id="WP_102952046.1">
    <property type="nucleotide sequence ID" value="NZ_CP024847.1"/>
</dbReference>
<accession>A0A2I7N8H7</accession>
<dbReference type="Pfam" id="PF21948">
    <property type="entry name" value="LplA-B_cat"/>
    <property type="match status" value="1"/>
</dbReference>
<name>A0A2I7N8H7_9NEIS</name>
<evidence type="ECO:0000256" key="2">
    <source>
        <dbReference type="ARBA" id="ARBA00022490"/>
    </source>
</evidence>
<organism evidence="12 13">
    <name type="scientific">Aquella oligotrophica</name>
    <dbReference type="NCBI Taxonomy" id="2067065"/>
    <lineage>
        <taxon>Bacteria</taxon>
        <taxon>Pseudomonadati</taxon>
        <taxon>Pseudomonadota</taxon>
        <taxon>Betaproteobacteria</taxon>
        <taxon>Neisseriales</taxon>
        <taxon>Neisseriaceae</taxon>
        <taxon>Aquella</taxon>
    </lineage>
</organism>
<dbReference type="EMBL" id="CP024847">
    <property type="protein sequence ID" value="AUR52758.1"/>
    <property type="molecule type" value="Genomic_DNA"/>
</dbReference>
<keyword evidence="3 6" id="KW-0808">Transferase</keyword>
<comment type="pathway">
    <text evidence="1 6 7">Protein modification; protein lipoylation via endogenous pathway; protein N(6)-(lipoyl)lysine from octanoyl-[acyl-carrier-protein]: step 1/2.</text>
</comment>
<evidence type="ECO:0000256" key="4">
    <source>
        <dbReference type="ARBA" id="ARBA00023315"/>
    </source>
</evidence>